<keyword evidence="8" id="KW-1185">Reference proteome</keyword>
<dbReference type="CDD" id="cd19757">
    <property type="entry name" value="Bbox1"/>
    <property type="match status" value="1"/>
</dbReference>
<evidence type="ECO:0000259" key="5">
    <source>
        <dbReference type="PROSITE" id="PS50089"/>
    </source>
</evidence>
<reference evidence="7" key="1">
    <citation type="journal article" date="2023" name="G3 (Bethesda)">
        <title>A reference genome for the long-term kleptoplast-retaining sea slug Elysia crispata morphotype clarki.</title>
        <authorList>
            <person name="Eastman K.E."/>
            <person name="Pendleton A.L."/>
            <person name="Shaikh M.A."/>
            <person name="Suttiyut T."/>
            <person name="Ogas R."/>
            <person name="Tomko P."/>
            <person name="Gavelis G."/>
            <person name="Widhalm J.R."/>
            <person name="Wisecaver J.H."/>
        </authorList>
    </citation>
    <scope>NUCLEOTIDE SEQUENCE</scope>
    <source>
        <strain evidence="7">ECLA1</strain>
    </source>
</reference>
<dbReference type="Gene3D" id="4.10.830.40">
    <property type="match status" value="1"/>
</dbReference>
<proteinExistence type="predicted"/>
<dbReference type="AlphaFoldDB" id="A0AAE1AH75"/>
<dbReference type="PROSITE" id="PS50119">
    <property type="entry name" value="ZF_BBOX"/>
    <property type="match status" value="1"/>
</dbReference>
<gene>
    <name evidence="7" type="ORF">RRG08_025731</name>
</gene>
<evidence type="ECO:0000313" key="7">
    <source>
        <dbReference type="EMBL" id="KAK3787465.1"/>
    </source>
</evidence>
<dbReference type="SMART" id="SM00184">
    <property type="entry name" value="RING"/>
    <property type="match status" value="1"/>
</dbReference>
<comment type="caution">
    <text evidence="7">The sequence shown here is derived from an EMBL/GenBank/DDBJ whole genome shotgun (WGS) entry which is preliminary data.</text>
</comment>
<protein>
    <submittedName>
        <fullName evidence="7">Uncharacterized protein</fullName>
    </submittedName>
</protein>
<dbReference type="PANTHER" id="PTHR25462:SF296">
    <property type="entry name" value="MEIOTIC P26, ISOFORM F"/>
    <property type="match status" value="1"/>
</dbReference>
<dbReference type="InterPro" id="IPR000315">
    <property type="entry name" value="Znf_B-box"/>
</dbReference>
<organism evidence="7 8">
    <name type="scientific">Elysia crispata</name>
    <name type="common">lettuce slug</name>
    <dbReference type="NCBI Taxonomy" id="231223"/>
    <lineage>
        <taxon>Eukaryota</taxon>
        <taxon>Metazoa</taxon>
        <taxon>Spiralia</taxon>
        <taxon>Lophotrochozoa</taxon>
        <taxon>Mollusca</taxon>
        <taxon>Gastropoda</taxon>
        <taxon>Heterobranchia</taxon>
        <taxon>Euthyneura</taxon>
        <taxon>Panpulmonata</taxon>
        <taxon>Sacoglossa</taxon>
        <taxon>Placobranchoidea</taxon>
        <taxon>Plakobranchidae</taxon>
        <taxon>Elysia</taxon>
    </lineage>
</organism>
<dbReference type="Proteomes" id="UP001283361">
    <property type="component" value="Unassembled WGS sequence"/>
</dbReference>
<evidence type="ECO:0000256" key="2">
    <source>
        <dbReference type="ARBA" id="ARBA00022771"/>
    </source>
</evidence>
<evidence type="ECO:0000313" key="8">
    <source>
        <dbReference type="Proteomes" id="UP001283361"/>
    </source>
</evidence>
<feature type="domain" description="B box-type" evidence="6">
    <location>
        <begin position="99"/>
        <end position="146"/>
    </location>
</feature>
<dbReference type="PROSITE" id="PS00518">
    <property type="entry name" value="ZF_RING_1"/>
    <property type="match status" value="1"/>
</dbReference>
<dbReference type="InterPro" id="IPR017907">
    <property type="entry name" value="Znf_RING_CS"/>
</dbReference>
<dbReference type="SUPFAM" id="SSF57850">
    <property type="entry name" value="RING/U-box"/>
    <property type="match status" value="1"/>
</dbReference>
<evidence type="ECO:0000256" key="3">
    <source>
        <dbReference type="ARBA" id="ARBA00022833"/>
    </source>
</evidence>
<keyword evidence="1" id="KW-0479">Metal-binding</keyword>
<feature type="domain" description="RING-type" evidence="5">
    <location>
        <begin position="14"/>
        <end position="57"/>
    </location>
</feature>
<dbReference type="GO" id="GO:0008270">
    <property type="term" value="F:zinc ion binding"/>
    <property type="evidence" value="ECO:0007669"/>
    <property type="project" value="UniProtKB-KW"/>
</dbReference>
<evidence type="ECO:0000256" key="4">
    <source>
        <dbReference type="PROSITE-ProRule" id="PRU00024"/>
    </source>
</evidence>
<dbReference type="Pfam" id="PF13445">
    <property type="entry name" value="zf-RING_UBOX"/>
    <property type="match status" value="1"/>
</dbReference>
<keyword evidence="3" id="KW-0862">Zinc</keyword>
<name>A0AAE1AH75_9GAST</name>
<dbReference type="InterPro" id="IPR013083">
    <property type="entry name" value="Znf_RING/FYVE/PHD"/>
</dbReference>
<dbReference type="PANTHER" id="PTHR25462">
    <property type="entry name" value="BONUS, ISOFORM C-RELATED"/>
    <property type="match status" value="1"/>
</dbReference>
<dbReference type="Pfam" id="PF22586">
    <property type="entry name" value="ANCHR-like_BBOX"/>
    <property type="match status" value="1"/>
</dbReference>
<dbReference type="Gene3D" id="3.30.40.10">
    <property type="entry name" value="Zinc/RING finger domain, C3HC4 (zinc finger)"/>
    <property type="match status" value="1"/>
</dbReference>
<sequence>MASLLQLDEDFFTCSLCLERLTESRTLSCLHTFCRACLVQHLTRTAKNWRFACPVCDMEVDGCTQGPGLESVDQWVDSFVYNTFIATVSKIKTARAAEKACDICRQERVLVEASAWCMECLEMLCEDCHRVHARSRASRDHKIISINDLQNENTEKLMRPLARPLTCSVHRGKPVTRGTYVQNADFFSPLFSLQ</sequence>
<evidence type="ECO:0000256" key="1">
    <source>
        <dbReference type="ARBA" id="ARBA00022723"/>
    </source>
</evidence>
<evidence type="ECO:0000259" key="6">
    <source>
        <dbReference type="PROSITE" id="PS50119"/>
    </source>
</evidence>
<dbReference type="InterPro" id="IPR001841">
    <property type="entry name" value="Znf_RING"/>
</dbReference>
<dbReference type="PROSITE" id="PS50089">
    <property type="entry name" value="ZF_RING_2"/>
    <property type="match status" value="1"/>
</dbReference>
<dbReference type="EMBL" id="JAWDGP010001864">
    <property type="protein sequence ID" value="KAK3787465.1"/>
    <property type="molecule type" value="Genomic_DNA"/>
</dbReference>
<dbReference type="GO" id="GO:0061630">
    <property type="term" value="F:ubiquitin protein ligase activity"/>
    <property type="evidence" value="ECO:0007669"/>
    <property type="project" value="TreeGrafter"/>
</dbReference>
<accession>A0AAE1AH75</accession>
<dbReference type="InterPro" id="IPR047153">
    <property type="entry name" value="TRIM45/56/19-like"/>
</dbReference>
<dbReference type="InterPro" id="IPR027370">
    <property type="entry name" value="Znf-RING_euk"/>
</dbReference>
<keyword evidence="2 4" id="KW-0863">Zinc-finger</keyword>